<protein>
    <submittedName>
        <fullName evidence="1 3">Uncharacterized protein</fullName>
    </submittedName>
</protein>
<accession>A0A090LTL8</accession>
<dbReference type="CTD" id="36383947"/>
<name>A0A090LTL8_STRRB</name>
<dbReference type="AlphaFoldDB" id="A0A090LTL8"/>
<dbReference type="RefSeq" id="XP_024510763.1">
    <property type="nucleotide sequence ID" value="XM_024645290.1"/>
</dbReference>
<gene>
    <name evidence="1 3 4" type="ORF">SRAE_X000089100</name>
</gene>
<organism evidence="1">
    <name type="scientific">Strongyloides ratti</name>
    <name type="common">Parasitic roundworm</name>
    <dbReference type="NCBI Taxonomy" id="34506"/>
    <lineage>
        <taxon>Eukaryota</taxon>
        <taxon>Metazoa</taxon>
        <taxon>Ecdysozoa</taxon>
        <taxon>Nematoda</taxon>
        <taxon>Chromadorea</taxon>
        <taxon>Rhabditida</taxon>
        <taxon>Tylenchina</taxon>
        <taxon>Panagrolaimomorpha</taxon>
        <taxon>Strongyloidoidea</taxon>
        <taxon>Strongyloididae</taxon>
        <taxon>Strongyloides</taxon>
    </lineage>
</organism>
<reference evidence="3" key="2">
    <citation type="submission" date="2020-12" db="UniProtKB">
        <authorList>
            <consortium name="WormBaseParasite"/>
        </authorList>
    </citation>
    <scope>IDENTIFICATION</scope>
</reference>
<dbReference type="WBParaSite" id="SRAE_X000089100.1">
    <property type="protein sequence ID" value="SRAE_X000089100.1"/>
    <property type="gene ID" value="WBGene00266453"/>
</dbReference>
<sequence length="315" mass="37928">MIQNNNQYKDNTTIKIICNNFFEEENKKYENFRRKNFCNVGDSPIKYLNDMYTEIEEFLIKMKSFHISDSEKSVINQLKKLNINLGCILFESSIIDCCKKIAHLKTLPFFYVTRNIFFKNFKMTNNYKINSFNVFIYRIFDEFGIEKEELETKINAPKIHFILFMENEISYMFNKLVDCINDPTLYLPPTKKEELEVIDESLDNYCISDYSSKIKKISIHLHLTRLLLDSPNIKDELYKYEILYVVNTLKKTVKHLINKFDKKCFENVNQLYDQMKHTTISYFEIEQKIREYRQNKGSHMNEYFILNLLLNKNKK</sequence>
<dbReference type="GeneID" id="36383947"/>
<reference evidence="1 2" key="1">
    <citation type="submission" date="2014-09" db="EMBL/GenBank/DDBJ databases">
        <authorList>
            <person name="Martin A.A."/>
        </authorList>
    </citation>
    <scope>NUCLEOTIDE SEQUENCE</scope>
    <source>
        <strain evidence="2">ED321</strain>
        <strain evidence="1">ED321 Heterogonic</strain>
    </source>
</reference>
<evidence type="ECO:0000313" key="2">
    <source>
        <dbReference type="Proteomes" id="UP000035682"/>
    </source>
</evidence>
<evidence type="ECO:0000313" key="4">
    <source>
        <dbReference type="WormBase" id="SRAE_X000089100"/>
    </source>
</evidence>
<keyword evidence="2" id="KW-1185">Reference proteome</keyword>
<dbReference type="EMBL" id="LN609530">
    <property type="protein sequence ID" value="CEF71567.1"/>
    <property type="molecule type" value="Genomic_DNA"/>
</dbReference>
<dbReference type="WormBase" id="SRAE_X000089100">
    <property type="protein sequence ID" value="SRP03855"/>
    <property type="gene ID" value="WBGene00266453"/>
</dbReference>
<dbReference type="Proteomes" id="UP000035682">
    <property type="component" value="Unplaced"/>
</dbReference>
<evidence type="ECO:0000313" key="3">
    <source>
        <dbReference type="WBParaSite" id="SRAE_X000089100.1"/>
    </source>
</evidence>
<proteinExistence type="predicted"/>
<evidence type="ECO:0000313" key="1">
    <source>
        <dbReference type="EMBL" id="CEF71567.1"/>
    </source>
</evidence>